<evidence type="ECO:0000259" key="2">
    <source>
        <dbReference type="Pfam" id="PF08044"/>
    </source>
</evidence>
<evidence type="ECO:0000313" key="3">
    <source>
        <dbReference type="EMBL" id="MFF4774977.1"/>
    </source>
</evidence>
<feature type="compositionally biased region" description="Basic and acidic residues" evidence="1">
    <location>
        <begin position="8"/>
        <end position="22"/>
    </location>
</feature>
<evidence type="ECO:0000313" key="4">
    <source>
        <dbReference type="Proteomes" id="UP001602119"/>
    </source>
</evidence>
<dbReference type="InterPro" id="IPR012551">
    <property type="entry name" value="DUF1707_SHOCT-like"/>
</dbReference>
<dbReference type="EMBL" id="JBIAXI010000011">
    <property type="protein sequence ID" value="MFF4774977.1"/>
    <property type="molecule type" value="Genomic_DNA"/>
</dbReference>
<evidence type="ECO:0000256" key="1">
    <source>
        <dbReference type="SAM" id="MobiDB-lite"/>
    </source>
</evidence>
<accession>A0ABW6V8P8</accession>
<gene>
    <name evidence="3" type="ORF">ACFY05_19170</name>
</gene>
<feature type="region of interest" description="Disordered" evidence="1">
    <location>
        <begin position="1"/>
        <end position="22"/>
    </location>
</feature>
<name>A0ABW6V8P8_MICFU</name>
<protein>
    <submittedName>
        <fullName evidence="3">DUF1707 domain-containing protein</fullName>
    </submittedName>
</protein>
<sequence length="222" mass="23594">MSLPTPMEPRDPKEMRVSHEDRDRVADALRVAAGDGRLTMDELDERLEAAFGARTYADLAPLLGDLPGLGSGALAALGQSLSAPPVQSKDVVHVKRVGGSVRYEGVWIVPKRLDLDVRGGSVLLDFTRATVAGGTTEVNVHMRGGSLRIVVPPGYAVDGNEVSMHGGSVRDRSAKDAPPDAPIVHRIIVTGEIVGGSVVIRPPRRPGRLRRMLGRSAGHALE</sequence>
<keyword evidence="4" id="KW-1185">Reference proteome</keyword>
<organism evidence="3 4">
    <name type="scientific">Microtetraspora fusca</name>
    <dbReference type="NCBI Taxonomy" id="1997"/>
    <lineage>
        <taxon>Bacteria</taxon>
        <taxon>Bacillati</taxon>
        <taxon>Actinomycetota</taxon>
        <taxon>Actinomycetes</taxon>
        <taxon>Streptosporangiales</taxon>
        <taxon>Streptosporangiaceae</taxon>
        <taxon>Microtetraspora</taxon>
    </lineage>
</organism>
<reference evidence="3 4" key="1">
    <citation type="submission" date="2024-10" db="EMBL/GenBank/DDBJ databases">
        <title>The Natural Products Discovery Center: Release of the First 8490 Sequenced Strains for Exploring Actinobacteria Biosynthetic Diversity.</title>
        <authorList>
            <person name="Kalkreuter E."/>
            <person name="Kautsar S.A."/>
            <person name="Yang D."/>
            <person name="Bader C.D."/>
            <person name="Teijaro C.N."/>
            <person name="Fluegel L."/>
            <person name="Davis C.M."/>
            <person name="Simpson J.R."/>
            <person name="Lauterbach L."/>
            <person name="Steele A.D."/>
            <person name="Gui C."/>
            <person name="Meng S."/>
            <person name="Li G."/>
            <person name="Viehrig K."/>
            <person name="Ye F."/>
            <person name="Su P."/>
            <person name="Kiefer A.F."/>
            <person name="Nichols A."/>
            <person name="Cepeda A.J."/>
            <person name="Yan W."/>
            <person name="Fan B."/>
            <person name="Jiang Y."/>
            <person name="Adhikari A."/>
            <person name="Zheng C.-J."/>
            <person name="Schuster L."/>
            <person name="Cowan T.M."/>
            <person name="Smanski M.J."/>
            <person name="Chevrette M.G."/>
            <person name="De Carvalho L.P.S."/>
            <person name="Shen B."/>
        </authorList>
    </citation>
    <scope>NUCLEOTIDE SEQUENCE [LARGE SCALE GENOMIC DNA]</scope>
    <source>
        <strain evidence="3 4">NPDC001281</strain>
    </source>
</reference>
<dbReference type="PANTHER" id="PTHR40763">
    <property type="entry name" value="MEMBRANE PROTEIN-RELATED"/>
    <property type="match status" value="1"/>
</dbReference>
<dbReference type="PANTHER" id="PTHR40763:SF5">
    <property type="entry name" value="MEMBRANE PROTEIN"/>
    <property type="match status" value="1"/>
</dbReference>
<dbReference type="RefSeq" id="WP_387343238.1">
    <property type="nucleotide sequence ID" value="NZ_JBIAXI010000011.1"/>
</dbReference>
<comment type="caution">
    <text evidence="3">The sequence shown here is derived from an EMBL/GenBank/DDBJ whole genome shotgun (WGS) entry which is preliminary data.</text>
</comment>
<dbReference type="Proteomes" id="UP001602119">
    <property type="component" value="Unassembled WGS sequence"/>
</dbReference>
<feature type="domain" description="DUF1707" evidence="2">
    <location>
        <begin position="15"/>
        <end position="67"/>
    </location>
</feature>
<proteinExistence type="predicted"/>
<dbReference type="Pfam" id="PF08044">
    <property type="entry name" value="DUF1707"/>
    <property type="match status" value="1"/>
</dbReference>